<keyword evidence="4" id="KW-1003">Cell membrane</keyword>
<reference evidence="12 13" key="1">
    <citation type="submission" date="2020-07" db="EMBL/GenBank/DDBJ databases">
        <authorList>
            <person name="Li M."/>
        </authorList>
    </citation>
    <scope>NUCLEOTIDE SEQUENCE [LARGE SCALE GENOMIC DNA]</scope>
    <source>
        <strain evidence="12 13">DSM 23284</strain>
    </source>
</reference>
<dbReference type="InterPro" id="IPR006153">
    <property type="entry name" value="Cation/H_exchanger_TM"/>
</dbReference>
<evidence type="ECO:0000256" key="10">
    <source>
        <dbReference type="SAM" id="Phobius"/>
    </source>
</evidence>
<feature type="transmembrane region" description="Helical" evidence="10">
    <location>
        <begin position="277"/>
        <end position="294"/>
    </location>
</feature>
<dbReference type="Pfam" id="PF00999">
    <property type="entry name" value="Na_H_Exchanger"/>
    <property type="match status" value="1"/>
</dbReference>
<dbReference type="PANTHER" id="PTHR32507">
    <property type="entry name" value="NA(+)/H(+) ANTIPORTER 1"/>
    <property type="match status" value="1"/>
</dbReference>
<keyword evidence="13" id="KW-1185">Reference proteome</keyword>
<accession>A0A838XIX4</accession>
<feature type="transmembrane region" description="Helical" evidence="10">
    <location>
        <begin position="364"/>
        <end position="383"/>
    </location>
</feature>
<evidence type="ECO:0000256" key="9">
    <source>
        <dbReference type="SAM" id="MobiDB-lite"/>
    </source>
</evidence>
<sequence length="417" mass="43624">MSTGLLMLAMFVMVYTMLAKWLSSTVLTAPILFLGFGYALAGTGLMPVGETEALLHVVAEVALILLLFLDAAQTDVTALRRHHVWPLRMLVIGLPLAVLFGTLAAWPILPGLPLAAVALVAAILAPTDAALGQAVIGNPKVPKRERQALTVESGLNDGLALPLVLLFASLSAEAMDGAATDWLAFGLKQVLLGPLVGAAAGWIGGSVFLTAKDKGMTTETMEGIGTISLAGGAYLAAGEIGGNGFIAAFVAGLAFGNVVLGRCRFIYEFTDNEGQMLAWGAFFLIGLALVPQAVMHLELWMLAIILPSMFLVRPLAIWLSLIGTDAPARTRLFFGWFGPRGLATALFALLVVPQIDPELGEPLLMLAVNAVWISALLHGVSAVPGARWYGALRHHGKADKTGKPGKNGGTPVPGGRA</sequence>
<evidence type="ECO:0000256" key="1">
    <source>
        <dbReference type="ARBA" id="ARBA00004651"/>
    </source>
</evidence>
<dbReference type="Gene3D" id="1.20.1530.20">
    <property type="match status" value="1"/>
</dbReference>
<organism evidence="12 13">
    <name type="scientific">Stappia taiwanensis</name>
    <dbReference type="NCBI Taxonomy" id="992267"/>
    <lineage>
        <taxon>Bacteria</taxon>
        <taxon>Pseudomonadati</taxon>
        <taxon>Pseudomonadota</taxon>
        <taxon>Alphaproteobacteria</taxon>
        <taxon>Hyphomicrobiales</taxon>
        <taxon>Stappiaceae</taxon>
        <taxon>Stappia</taxon>
    </lineage>
</organism>
<evidence type="ECO:0000256" key="2">
    <source>
        <dbReference type="ARBA" id="ARBA00022448"/>
    </source>
</evidence>
<evidence type="ECO:0000256" key="8">
    <source>
        <dbReference type="ARBA" id="ARBA00023136"/>
    </source>
</evidence>
<proteinExistence type="predicted"/>
<evidence type="ECO:0000256" key="4">
    <source>
        <dbReference type="ARBA" id="ARBA00022475"/>
    </source>
</evidence>
<keyword evidence="3" id="KW-0050">Antiport</keyword>
<feature type="transmembrane region" description="Helical" evidence="10">
    <location>
        <begin position="190"/>
        <end position="211"/>
    </location>
</feature>
<feature type="transmembrane region" description="Helical" evidence="10">
    <location>
        <begin position="53"/>
        <end position="72"/>
    </location>
</feature>
<dbReference type="EMBL" id="JACEON010000004">
    <property type="protein sequence ID" value="MBA4611289.1"/>
    <property type="molecule type" value="Genomic_DNA"/>
</dbReference>
<dbReference type="InterPro" id="IPR038770">
    <property type="entry name" value="Na+/solute_symporter_sf"/>
</dbReference>
<dbReference type="GO" id="GO:0005886">
    <property type="term" value="C:plasma membrane"/>
    <property type="evidence" value="ECO:0007669"/>
    <property type="project" value="UniProtKB-SubCell"/>
</dbReference>
<gene>
    <name evidence="12" type="ORF">H1W37_06485</name>
</gene>
<evidence type="ECO:0000313" key="13">
    <source>
        <dbReference type="Proteomes" id="UP000559404"/>
    </source>
</evidence>
<dbReference type="AlphaFoldDB" id="A0A838XIX4"/>
<feature type="transmembrane region" description="Helical" evidence="10">
    <location>
        <begin position="300"/>
        <end position="321"/>
    </location>
</feature>
<evidence type="ECO:0000256" key="6">
    <source>
        <dbReference type="ARBA" id="ARBA00022989"/>
    </source>
</evidence>
<keyword evidence="7" id="KW-0406">Ion transport</keyword>
<comment type="caution">
    <text evidence="12">The sequence shown here is derived from an EMBL/GenBank/DDBJ whole genome shotgun (WGS) entry which is preliminary data.</text>
</comment>
<name>A0A838XIX4_9HYPH</name>
<evidence type="ECO:0000256" key="5">
    <source>
        <dbReference type="ARBA" id="ARBA00022692"/>
    </source>
</evidence>
<feature type="region of interest" description="Disordered" evidence="9">
    <location>
        <begin position="396"/>
        <end position="417"/>
    </location>
</feature>
<evidence type="ECO:0000313" key="12">
    <source>
        <dbReference type="EMBL" id="MBA4611289.1"/>
    </source>
</evidence>
<feature type="transmembrane region" description="Helical" evidence="10">
    <location>
        <begin position="333"/>
        <end position="352"/>
    </location>
</feature>
<protein>
    <submittedName>
        <fullName evidence="12">Cation:proton antiporter</fullName>
    </submittedName>
</protein>
<dbReference type="GO" id="GO:1902600">
    <property type="term" value="P:proton transmembrane transport"/>
    <property type="evidence" value="ECO:0007669"/>
    <property type="project" value="InterPro"/>
</dbReference>
<reference evidence="12 13" key="2">
    <citation type="submission" date="2020-08" db="EMBL/GenBank/DDBJ databases">
        <title>Stappia taiwanensis sp. nov., isolated from a coastal thermal spring.</title>
        <authorList>
            <person name="Kampfer P."/>
        </authorList>
    </citation>
    <scope>NUCLEOTIDE SEQUENCE [LARGE SCALE GENOMIC DNA]</scope>
    <source>
        <strain evidence="12 13">DSM 23284</strain>
    </source>
</reference>
<keyword evidence="2" id="KW-0813">Transport</keyword>
<evidence type="ECO:0000259" key="11">
    <source>
        <dbReference type="Pfam" id="PF00999"/>
    </source>
</evidence>
<feature type="domain" description="Cation/H+ exchanger transmembrane" evidence="11">
    <location>
        <begin position="14"/>
        <end position="384"/>
    </location>
</feature>
<feature type="compositionally biased region" description="Gly residues" evidence="9">
    <location>
        <begin position="405"/>
        <end position="417"/>
    </location>
</feature>
<evidence type="ECO:0000256" key="7">
    <source>
        <dbReference type="ARBA" id="ARBA00023065"/>
    </source>
</evidence>
<dbReference type="GO" id="GO:0015297">
    <property type="term" value="F:antiporter activity"/>
    <property type="evidence" value="ECO:0007669"/>
    <property type="project" value="UniProtKB-KW"/>
</dbReference>
<feature type="transmembrane region" description="Helical" evidence="10">
    <location>
        <begin position="21"/>
        <end position="41"/>
    </location>
</feature>
<feature type="transmembrane region" description="Helical" evidence="10">
    <location>
        <begin position="84"/>
        <end position="108"/>
    </location>
</feature>
<feature type="transmembrane region" description="Helical" evidence="10">
    <location>
        <begin position="114"/>
        <end position="136"/>
    </location>
</feature>
<keyword evidence="5 10" id="KW-0812">Transmembrane</keyword>
<dbReference type="PANTHER" id="PTHR32507:SF8">
    <property type="entry name" value="CNH1P"/>
    <property type="match status" value="1"/>
</dbReference>
<dbReference type="Proteomes" id="UP000559404">
    <property type="component" value="Unassembled WGS sequence"/>
</dbReference>
<evidence type="ECO:0000256" key="3">
    <source>
        <dbReference type="ARBA" id="ARBA00022449"/>
    </source>
</evidence>
<comment type="subcellular location">
    <subcellularLocation>
        <location evidence="1">Cell membrane</location>
        <topology evidence="1">Multi-pass membrane protein</topology>
    </subcellularLocation>
</comment>
<dbReference type="RefSeq" id="WP_181759475.1">
    <property type="nucleotide sequence ID" value="NZ_BMCR01000002.1"/>
</dbReference>
<keyword evidence="6 10" id="KW-1133">Transmembrane helix</keyword>
<keyword evidence="8 10" id="KW-0472">Membrane</keyword>